<evidence type="ECO:0008006" key="4">
    <source>
        <dbReference type="Google" id="ProtNLM"/>
    </source>
</evidence>
<accession>A0A1M5LCI6</accession>
<dbReference type="AlphaFoldDB" id="A0A1M5LCI6"/>
<evidence type="ECO:0000313" key="2">
    <source>
        <dbReference type="EMBL" id="SHG62727.1"/>
    </source>
</evidence>
<organism evidence="2 3">
    <name type="scientific">Stutzerimonas xanthomarina DSM 18231</name>
    <dbReference type="NCBI Taxonomy" id="1403346"/>
    <lineage>
        <taxon>Bacteria</taxon>
        <taxon>Pseudomonadati</taxon>
        <taxon>Pseudomonadota</taxon>
        <taxon>Gammaproteobacteria</taxon>
        <taxon>Pseudomonadales</taxon>
        <taxon>Pseudomonadaceae</taxon>
        <taxon>Stutzerimonas</taxon>
    </lineage>
</organism>
<dbReference type="EMBL" id="FQXA01000001">
    <property type="protein sequence ID" value="SHG62727.1"/>
    <property type="molecule type" value="Genomic_DNA"/>
</dbReference>
<name>A0A1M5LCI6_9GAMM</name>
<dbReference type="Proteomes" id="UP000184000">
    <property type="component" value="Unassembled WGS sequence"/>
</dbReference>
<gene>
    <name evidence="2" type="ORF">SAMN02744645_0979</name>
</gene>
<keyword evidence="1" id="KW-0732">Signal</keyword>
<feature type="signal peptide" evidence="1">
    <location>
        <begin position="1"/>
        <end position="21"/>
    </location>
</feature>
<dbReference type="PROSITE" id="PS51257">
    <property type="entry name" value="PROKAR_LIPOPROTEIN"/>
    <property type="match status" value="1"/>
</dbReference>
<evidence type="ECO:0000313" key="3">
    <source>
        <dbReference type="Proteomes" id="UP000184000"/>
    </source>
</evidence>
<protein>
    <recommendedName>
        <fullName evidence="4">Lytic murein transglycosylase</fullName>
    </recommendedName>
</protein>
<feature type="chain" id="PRO_5009912001" description="Lytic murein transglycosylase" evidence="1">
    <location>
        <begin position="22"/>
        <end position="199"/>
    </location>
</feature>
<evidence type="ECO:0000256" key="1">
    <source>
        <dbReference type="SAM" id="SignalP"/>
    </source>
</evidence>
<proteinExistence type="predicted"/>
<sequence length="199" mass="20943">MLMPRSALPALLLLALFTSGCDDESDPGSDPSTGYVPPSLEQLPDCDTIAATLGPMVEGMKLVEEEGGGRYDNVSVYGIGCTWLSPEMQSGNAFEMVKGGGLTIAISVDQEPSDATLLRQMGMVYDDHRVEHIGGFVIDLSKQLDPAAQLSIIGPQVVVGRVTITVAAGGVALQKVESMQGITNDQAIRGAVAVHNMLR</sequence>
<reference evidence="2 3" key="1">
    <citation type="submission" date="2016-11" db="EMBL/GenBank/DDBJ databases">
        <authorList>
            <person name="Jaros S."/>
            <person name="Januszkiewicz K."/>
            <person name="Wedrychowicz H."/>
        </authorList>
    </citation>
    <scope>NUCLEOTIDE SEQUENCE [LARGE SCALE GENOMIC DNA]</scope>
    <source>
        <strain evidence="2 3">DSM 18231</strain>
    </source>
</reference>